<name>A0A7W9JLF8_9MICC</name>
<evidence type="ECO:0000256" key="1">
    <source>
        <dbReference type="SAM" id="MobiDB-lite"/>
    </source>
</evidence>
<proteinExistence type="predicted"/>
<protein>
    <submittedName>
        <fullName evidence="2">Uncharacterized protein</fullName>
    </submittedName>
</protein>
<accession>A0A7W9JLF8</accession>
<evidence type="ECO:0000313" key="2">
    <source>
        <dbReference type="EMBL" id="MBB5849878.1"/>
    </source>
</evidence>
<feature type="region of interest" description="Disordered" evidence="1">
    <location>
        <begin position="1"/>
        <end position="21"/>
    </location>
</feature>
<feature type="compositionally biased region" description="Basic and acidic residues" evidence="1">
    <location>
        <begin position="109"/>
        <end position="124"/>
    </location>
</feature>
<comment type="caution">
    <text evidence="2">The sequence shown here is derived from an EMBL/GenBank/DDBJ whole genome shotgun (WGS) entry which is preliminary data.</text>
</comment>
<keyword evidence="3" id="KW-1185">Reference proteome</keyword>
<evidence type="ECO:0000313" key="3">
    <source>
        <dbReference type="Proteomes" id="UP000567246"/>
    </source>
</evidence>
<organism evidence="2 3">
    <name type="scientific">Micrococcus endophyticus</name>
    <dbReference type="NCBI Taxonomy" id="455343"/>
    <lineage>
        <taxon>Bacteria</taxon>
        <taxon>Bacillati</taxon>
        <taxon>Actinomycetota</taxon>
        <taxon>Actinomycetes</taxon>
        <taxon>Micrococcales</taxon>
        <taxon>Micrococcaceae</taxon>
        <taxon>Micrococcus</taxon>
    </lineage>
</organism>
<feature type="region of interest" description="Disordered" evidence="1">
    <location>
        <begin position="108"/>
        <end position="127"/>
    </location>
</feature>
<dbReference type="Proteomes" id="UP000567246">
    <property type="component" value="Unassembled WGS sequence"/>
</dbReference>
<feature type="region of interest" description="Disordered" evidence="1">
    <location>
        <begin position="40"/>
        <end position="75"/>
    </location>
</feature>
<reference evidence="2 3" key="1">
    <citation type="submission" date="2020-08" db="EMBL/GenBank/DDBJ databases">
        <title>Sequencing the genomes of 1000 actinobacteria strains.</title>
        <authorList>
            <person name="Klenk H.-P."/>
        </authorList>
    </citation>
    <scope>NUCLEOTIDE SEQUENCE [LARGE SCALE GENOMIC DNA]</scope>
    <source>
        <strain evidence="2 3">DSM 17945</strain>
    </source>
</reference>
<dbReference type="RefSeq" id="WP_184173612.1">
    <property type="nucleotide sequence ID" value="NZ_BAABAG010000006.1"/>
</dbReference>
<dbReference type="EMBL" id="JACHMW010000001">
    <property type="protein sequence ID" value="MBB5849878.1"/>
    <property type="molecule type" value="Genomic_DNA"/>
</dbReference>
<dbReference type="AlphaFoldDB" id="A0A7W9JLF8"/>
<feature type="compositionally biased region" description="Basic residues" evidence="1">
    <location>
        <begin position="11"/>
        <end position="21"/>
    </location>
</feature>
<sequence length="287" mass="29567">MAAEHRAPARGLRRARGPRRARTLAAAAVVGMLALTGCGAGDEPAPEQPSAPADALHGDVGGAAPAPEEGAEGLGLGDRQDERMAAAAAERAVGFGFVRQRAAAPEEIDAAREDSRARRSDADRTTVQPAACKAPLTALDFSPISLDEGDTTRVDVGADTFTGTGTVEVARLTGSGRQEVERHLQTVNALLADCREMTMTVQDGDASVDYRLAVSEAPLSEGTPAQSALVWERSLASADGPQLTAQVLTAVTADAVVMVSFVGQPEAGRKEFTLIAEEMLAAALAAG</sequence>
<gene>
    <name evidence="2" type="ORF">HDA33_002442</name>
</gene>